<keyword evidence="3" id="KW-1185">Reference proteome</keyword>
<evidence type="ECO:0000313" key="3">
    <source>
        <dbReference type="Proteomes" id="UP000824469"/>
    </source>
</evidence>
<evidence type="ECO:0000313" key="2">
    <source>
        <dbReference type="EMBL" id="KAH9296493.1"/>
    </source>
</evidence>
<feature type="non-terminal residue" evidence="2">
    <location>
        <position position="1"/>
    </location>
</feature>
<sequence length="74" mass="7876">FEVHAEDVEPEQSVLPHLGKRGRRTPSASDESSSDEERRQTIGTHLNPPGDLTLALSFPIPETSIASLVGVGVG</sequence>
<dbReference type="AlphaFoldDB" id="A0AA38CGU3"/>
<comment type="caution">
    <text evidence="2">The sequence shown here is derived from an EMBL/GenBank/DDBJ whole genome shotgun (WGS) entry which is preliminary data.</text>
</comment>
<protein>
    <submittedName>
        <fullName evidence="2">Uncharacterized protein</fullName>
    </submittedName>
</protein>
<evidence type="ECO:0000256" key="1">
    <source>
        <dbReference type="SAM" id="MobiDB-lite"/>
    </source>
</evidence>
<feature type="non-terminal residue" evidence="2">
    <location>
        <position position="74"/>
    </location>
</feature>
<organism evidence="2 3">
    <name type="scientific">Taxus chinensis</name>
    <name type="common">Chinese yew</name>
    <name type="synonym">Taxus wallichiana var. chinensis</name>
    <dbReference type="NCBI Taxonomy" id="29808"/>
    <lineage>
        <taxon>Eukaryota</taxon>
        <taxon>Viridiplantae</taxon>
        <taxon>Streptophyta</taxon>
        <taxon>Embryophyta</taxon>
        <taxon>Tracheophyta</taxon>
        <taxon>Spermatophyta</taxon>
        <taxon>Pinopsida</taxon>
        <taxon>Pinidae</taxon>
        <taxon>Conifers II</taxon>
        <taxon>Cupressales</taxon>
        <taxon>Taxaceae</taxon>
        <taxon>Taxus</taxon>
    </lineage>
</organism>
<dbReference type="Proteomes" id="UP000824469">
    <property type="component" value="Unassembled WGS sequence"/>
</dbReference>
<accession>A0AA38CGU3</accession>
<reference evidence="2 3" key="1">
    <citation type="journal article" date="2021" name="Nat. Plants">
        <title>The Taxus genome provides insights into paclitaxel biosynthesis.</title>
        <authorList>
            <person name="Xiong X."/>
            <person name="Gou J."/>
            <person name="Liao Q."/>
            <person name="Li Y."/>
            <person name="Zhou Q."/>
            <person name="Bi G."/>
            <person name="Li C."/>
            <person name="Du R."/>
            <person name="Wang X."/>
            <person name="Sun T."/>
            <person name="Guo L."/>
            <person name="Liang H."/>
            <person name="Lu P."/>
            <person name="Wu Y."/>
            <person name="Zhang Z."/>
            <person name="Ro D.K."/>
            <person name="Shang Y."/>
            <person name="Huang S."/>
            <person name="Yan J."/>
        </authorList>
    </citation>
    <scope>NUCLEOTIDE SEQUENCE [LARGE SCALE GENOMIC DNA]</scope>
    <source>
        <strain evidence="2">Ta-2019</strain>
    </source>
</reference>
<proteinExistence type="predicted"/>
<feature type="region of interest" description="Disordered" evidence="1">
    <location>
        <begin position="1"/>
        <end position="50"/>
    </location>
</feature>
<gene>
    <name evidence="2" type="ORF">KI387_040081</name>
</gene>
<name>A0AA38CGU3_TAXCH</name>
<dbReference type="EMBL" id="JAHRHJ020000011">
    <property type="protein sequence ID" value="KAH9296493.1"/>
    <property type="molecule type" value="Genomic_DNA"/>
</dbReference>